<dbReference type="SUPFAM" id="SSF52540">
    <property type="entry name" value="P-loop containing nucleoside triphosphate hydrolases"/>
    <property type="match status" value="1"/>
</dbReference>
<dbReference type="AlphaFoldDB" id="A0A4Y7R920"/>
<dbReference type="Gene3D" id="1.25.40.10">
    <property type="entry name" value="Tetratricopeptide repeat domain"/>
    <property type="match status" value="1"/>
</dbReference>
<evidence type="ECO:0000313" key="1">
    <source>
        <dbReference type="EMBL" id="TEB05455.1"/>
    </source>
</evidence>
<dbReference type="InterPro" id="IPR027417">
    <property type="entry name" value="P-loop_NTPase"/>
</dbReference>
<name>A0A4Y7R920_9FIRM</name>
<dbReference type="Proteomes" id="UP000298324">
    <property type="component" value="Unassembled WGS sequence"/>
</dbReference>
<evidence type="ECO:0000313" key="2">
    <source>
        <dbReference type="Proteomes" id="UP000298324"/>
    </source>
</evidence>
<organism evidence="1 2">
    <name type="scientific">Pelotomaculum schinkii</name>
    <dbReference type="NCBI Taxonomy" id="78350"/>
    <lineage>
        <taxon>Bacteria</taxon>
        <taxon>Bacillati</taxon>
        <taxon>Bacillota</taxon>
        <taxon>Clostridia</taxon>
        <taxon>Eubacteriales</taxon>
        <taxon>Desulfotomaculaceae</taxon>
        <taxon>Pelotomaculum</taxon>
    </lineage>
</organism>
<dbReference type="Gene3D" id="3.40.50.300">
    <property type="entry name" value="P-loop containing nucleotide triphosphate hydrolases"/>
    <property type="match status" value="1"/>
</dbReference>
<protein>
    <submittedName>
        <fullName evidence="1">Archaeal ATPase</fullName>
    </submittedName>
</protein>
<reference evidence="1 2" key="1">
    <citation type="journal article" date="2018" name="Environ. Microbiol.">
        <title>Novel energy conservation strategies and behaviour of Pelotomaculum schinkii driving syntrophic propionate catabolism.</title>
        <authorList>
            <person name="Hidalgo-Ahumada C.A.P."/>
            <person name="Nobu M.K."/>
            <person name="Narihiro T."/>
            <person name="Tamaki H."/>
            <person name="Liu W.T."/>
            <person name="Kamagata Y."/>
            <person name="Stams A.J.M."/>
            <person name="Imachi H."/>
            <person name="Sousa D.Z."/>
        </authorList>
    </citation>
    <scope>NUCLEOTIDE SEQUENCE [LARGE SCALE GENOMIC DNA]</scope>
    <source>
        <strain evidence="1 2">HH</strain>
    </source>
</reference>
<dbReference type="RefSeq" id="WP_190240511.1">
    <property type="nucleotide sequence ID" value="NZ_QFGA01000002.1"/>
</dbReference>
<dbReference type="SMART" id="SM00028">
    <property type="entry name" value="TPR"/>
    <property type="match status" value="4"/>
</dbReference>
<dbReference type="SUPFAM" id="SSF56317">
    <property type="entry name" value="Carbon-nitrogen hydrolase"/>
    <property type="match status" value="1"/>
</dbReference>
<dbReference type="InterPro" id="IPR011990">
    <property type="entry name" value="TPR-like_helical_dom_sf"/>
</dbReference>
<keyword evidence="2" id="KW-1185">Reference proteome</keyword>
<dbReference type="SUPFAM" id="SSF48452">
    <property type="entry name" value="TPR-like"/>
    <property type="match status" value="1"/>
</dbReference>
<sequence length="1038" mass="120418">MGNYLRIALAQIKYHPAYKNLLMEPTGEDIGLNLLGSSVVGVKASRKYVYDKYLDFLSRRVISIIDKCSSLKVNIVVFPEYSIPSDLLLLVKELSIKNNIFIVAGSHMVTQKCANHYKSIGFDDFLENDEYIKDEYIRQAMCPVVMPNEKIYFVPKTRPSKFEPDLEESQRTWDWISIDLNDYNFNLGVMICVDFLSEALVSPQNDNPCLIVVPSWSPKTAYFSFPANYYRIQGKSIIYVNEATIGGSKIFGYCDKNNKDIFLDEDGTIAMPSNDEVILVADVDIEGQYNKSGVVTLHKPIKIVSIIPILNNLHERIFDSLNKAPSLNSTQLHLELDSLASIKEQPSILNYKLTFLSEIIEEGIAKKEDVLFFCDYIFISENPLEFLEYEFLKVIQKAVAPIVTSDNFNRKALEVLNNISRKLDQIKKCYPSITAKTIITPDAEQFSEVISDTNRPYIGRDNAIKEMREFINNENIKTCFVFGIRGIGKTAFVNEGINYVLPSNWKKIVINITEGTGFNRFILSLLNLLEFIFDEKEIITQIESNLESLFKNIFDRFNSLPSAVLIIDDWHYTFSRGNYFDIKFDRFIKYSAKTVSGSKNKIFITSPFKFKYPEEGFANIVLEPLEEQYIRGIIDWNLKLFHGNKSIYIPIELINRLHGNPLAAKFISQLLEKYPMQSIIDNTTVQKRFQDRLIPLLLARIDLMPKEIELVRYISVYNVPFEFEVIDKFVGDESVEMIDVLTDHFLLEFNIETGLYQMHPIIKEYFVNQIPLEIRIEYHKHAVEYYESKIKQSSTRIEDYGELVSHLAQSLQYEKVQEYKEIFMDEIRPVALRLFRGKEFRKAIEYYKILEGMYPEDVDIKFKIGLCYGNLEFWREAEHYINLALGKNRDAWWVLAGYGDLLSRKRKLDQGEKYLNQSIEIANKVNVPEWRYSAIYQSLANVFEKRKIFGKAEEFYKSAIDFDKASAFARYAYAKYLYKQKNYPDAITQLKIAEELDSSLKQVKWLKEQISSTAGNGLVRLPDEDEVVNEDDFEDNNI</sequence>
<dbReference type="Gene3D" id="3.60.110.10">
    <property type="entry name" value="Carbon-nitrogen hydrolase"/>
    <property type="match status" value="1"/>
</dbReference>
<gene>
    <name evidence="1" type="ORF">Psch_02496</name>
</gene>
<proteinExistence type="predicted"/>
<comment type="caution">
    <text evidence="1">The sequence shown here is derived from an EMBL/GenBank/DDBJ whole genome shotgun (WGS) entry which is preliminary data.</text>
</comment>
<accession>A0A4Y7R920</accession>
<dbReference type="InterPro" id="IPR019734">
    <property type="entry name" value="TPR_rpt"/>
</dbReference>
<dbReference type="InterPro" id="IPR036526">
    <property type="entry name" value="C-N_Hydrolase_sf"/>
</dbReference>
<dbReference type="EMBL" id="QFGA01000002">
    <property type="protein sequence ID" value="TEB05455.1"/>
    <property type="molecule type" value="Genomic_DNA"/>
</dbReference>